<sequence length="489" mass="54902">MTEGTPIEPLHSPPRTKELLSYNVSFQDGLNVGPPEPCNVLVKHSPARNSEQAIEVRKVDSNENSVTTTNIGSEQVIISPSPKEVAAAVVLSLRQGGDPGIVACIQDENPHLEDREKAYRQGNWVFSEILILLEAKLREQAMYGGDSKRSCASADDKWKQVADYCRSKGVQRTKEQCRIKWDNMMPDFRKIRDYEEQKEAGAQSYFDMTTWERRSKLLPSNMDSEVYQKIANILSNKPSKGGLKREAREKRLLDQSVVTSPSLVAVRADGANGADLDRDGLRISGFVSKHVMASAPRKRRRRKMVETALPELKVKPDTKIELETPHDDSSTEDDTTVMSARSQQGAPVLPRLYAERSGFPSQYADRSALPPHQTMRFESREMLPASFLSLQNGHHYPTVALPERGNSTSPTEGVEEKVPSMHEWTNRSRSHNTVNLIEDRKDVRHKELMALEREKLAVFREASITISNALTSAVAMFSKVAEELLLSHQ</sequence>
<proteinExistence type="predicted"/>
<dbReference type="AlphaFoldDB" id="A0A9D4UKZ2"/>
<keyword evidence="4" id="KW-1185">Reference proteome</keyword>
<evidence type="ECO:0000256" key="1">
    <source>
        <dbReference type="SAM" id="MobiDB-lite"/>
    </source>
</evidence>
<dbReference type="PANTHER" id="PTHR33492">
    <property type="entry name" value="OSJNBA0043A12.37 PROTEIN-RELATED"/>
    <property type="match status" value="1"/>
</dbReference>
<dbReference type="Gene3D" id="1.10.10.60">
    <property type="entry name" value="Homeodomain-like"/>
    <property type="match status" value="1"/>
</dbReference>
<evidence type="ECO:0000313" key="3">
    <source>
        <dbReference type="EMBL" id="KAI5069825.1"/>
    </source>
</evidence>
<dbReference type="PROSITE" id="PS50090">
    <property type="entry name" value="MYB_LIKE"/>
    <property type="match status" value="1"/>
</dbReference>
<dbReference type="PANTHER" id="PTHR33492:SF11">
    <property type="entry name" value="OS04G0670900 PROTEIN"/>
    <property type="match status" value="1"/>
</dbReference>
<reference evidence="3" key="1">
    <citation type="submission" date="2021-01" db="EMBL/GenBank/DDBJ databases">
        <title>Adiantum capillus-veneris genome.</title>
        <authorList>
            <person name="Fang Y."/>
            <person name="Liao Q."/>
        </authorList>
    </citation>
    <scope>NUCLEOTIDE SEQUENCE</scope>
    <source>
        <strain evidence="3">H3</strain>
        <tissue evidence="3">Leaf</tissue>
    </source>
</reference>
<feature type="region of interest" description="Disordered" evidence="1">
    <location>
        <begin position="322"/>
        <end position="344"/>
    </location>
</feature>
<dbReference type="InterPro" id="IPR044822">
    <property type="entry name" value="Myb_DNA-bind_4"/>
</dbReference>
<feature type="domain" description="Myb-like" evidence="2">
    <location>
        <begin position="116"/>
        <end position="185"/>
    </location>
</feature>
<dbReference type="EMBL" id="JABFUD020000015">
    <property type="protein sequence ID" value="KAI5069825.1"/>
    <property type="molecule type" value="Genomic_DNA"/>
</dbReference>
<dbReference type="OrthoDB" id="1877008at2759"/>
<gene>
    <name evidence="3" type="ORF">GOP47_0016126</name>
</gene>
<organism evidence="3 4">
    <name type="scientific">Adiantum capillus-veneris</name>
    <name type="common">Maidenhair fern</name>
    <dbReference type="NCBI Taxonomy" id="13818"/>
    <lineage>
        <taxon>Eukaryota</taxon>
        <taxon>Viridiplantae</taxon>
        <taxon>Streptophyta</taxon>
        <taxon>Embryophyta</taxon>
        <taxon>Tracheophyta</taxon>
        <taxon>Polypodiopsida</taxon>
        <taxon>Polypodiidae</taxon>
        <taxon>Polypodiales</taxon>
        <taxon>Pteridineae</taxon>
        <taxon>Pteridaceae</taxon>
        <taxon>Vittarioideae</taxon>
        <taxon>Adiantum</taxon>
    </lineage>
</organism>
<name>A0A9D4UKZ2_ADICA</name>
<protein>
    <recommendedName>
        <fullName evidence="2">Myb-like domain-containing protein</fullName>
    </recommendedName>
</protein>
<dbReference type="InterPro" id="IPR001005">
    <property type="entry name" value="SANT/Myb"/>
</dbReference>
<evidence type="ECO:0000259" key="2">
    <source>
        <dbReference type="PROSITE" id="PS50090"/>
    </source>
</evidence>
<evidence type="ECO:0000313" key="4">
    <source>
        <dbReference type="Proteomes" id="UP000886520"/>
    </source>
</evidence>
<dbReference type="Pfam" id="PF13837">
    <property type="entry name" value="Myb_DNA-bind_4"/>
    <property type="match status" value="1"/>
</dbReference>
<dbReference type="Proteomes" id="UP000886520">
    <property type="component" value="Chromosome 15"/>
</dbReference>
<comment type="caution">
    <text evidence="3">The sequence shown here is derived from an EMBL/GenBank/DDBJ whole genome shotgun (WGS) entry which is preliminary data.</text>
</comment>
<accession>A0A9D4UKZ2</accession>